<reference evidence="3" key="1">
    <citation type="journal article" date="2011" name="Stand. Genomic Sci.">
        <title>Genome sequence of the filamentous, gliding Thiothrix nivea neotype strain (JP2(T)).</title>
        <authorList>
            <person name="Lapidus A."/>
            <person name="Nolan M."/>
            <person name="Lucas S."/>
            <person name="Glavina Del Rio T."/>
            <person name="Tice H."/>
            <person name="Cheng J.F."/>
            <person name="Tapia R."/>
            <person name="Han C."/>
            <person name="Goodwin L."/>
            <person name="Pitluck S."/>
            <person name="Liolios K."/>
            <person name="Pagani I."/>
            <person name="Ivanova N."/>
            <person name="Huntemann M."/>
            <person name="Mavromatis K."/>
            <person name="Mikhailova N."/>
            <person name="Pati A."/>
            <person name="Chen A."/>
            <person name="Palaniappan K."/>
            <person name="Land M."/>
            <person name="Brambilla E.M."/>
            <person name="Rohde M."/>
            <person name="Abt B."/>
            <person name="Verbarg S."/>
            <person name="Goker M."/>
            <person name="Bristow J."/>
            <person name="Eisen J.A."/>
            <person name="Markowitz V."/>
            <person name="Hugenholtz P."/>
            <person name="Kyrpides N.C."/>
            <person name="Klenk H.P."/>
            <person name="Woyke T."/>
        </authorList>
    </citation>
    <scope>NUCLEOTIDE SEQUENCE [LARGE SCALE GENOMIC DNA]</scope>
    <source>
        <strain evidence="3">ATCC 35100 / DSM 5205 / JP2</strain>
    </source>
</reference>
<accession>A0A656HCY3</accession>
<protein>
    <submittedName>
        <fullName evidence="2">Uncharacterized protein</fullName>
    </submittedName>
</protein>
<dbReference type="RefSeq" id="WP_002707274.1">
    <property type="nucleotide sequence ID" value="NZ_JH651384.1"/>
</dbReference>
<evidence type="ECO:0000256" key="1">
    <source>
        <dbReference type="SAM" id="MobiDB-lite"/>
    </source>
</evidence>
<feature type="region of interest" description="Disordered" evidence="1">
    <location>
        <begin position="1"/>
        <end position="62"/>
    </location>
</feature>
<keyword evidence="3" id="KW-1185">Reference proteome</keyword>
<dbReference type="EMBL" id="JH651384">
    <property type="protein sequence ID" value="EIJ33320.1"/>
    <property type="molecule type" value="Genomic_DNA"/>
</dbReference>
<evidence type="ECO:0000313" key="3">
    <source>
        <dbReference type="Proteomes" id="UP000005317"/>
    </source>
</evidence>
<evidence type="ECO:0000313" key="2">
    <source>
        <dbReference type="EMBL" id="EIJ33320.1"/>
    </source>
</evidence>
<sequence length="62" mass="6534">MSAWLQNEDGSLTLVHKTLHPGEQPTPEPDPAQAEPAPAKAKKAAAQPATPPPDNEVTDNAR</sequence>
<organism evidence="2 3">
    <name type="scientific">Thiothrix nivea (strain ATCC 35100 / DSM 5205 / JP2)</name>
    <dbReference type="NCBI Taxonomy" id="870187"/>
    <lineage>
        <taxon>Bacteria</taxon>
        <taxon>Pseudomonadati</taxon>
        <taxon>Pseudomonadota</taxon>
        <taxon>Gammaproteobacteria</taxon>
        <taxon>Thiotrichales</taxon>
        <taxon>Thiotrichaceae</taxon>
        <taxon>Thiothrix</taxon>
    </lineage>
</organism>
<feature type="compositionally biased region" description="Low complexity" evidence="1">
    <location>
        <begin position="31"/>
        <end position="48"/>
    </location>
</feature>
<name>A0A656HCY3_THINJ</name>
<dbReference type="Proteomes" id="UP000005317">
    <property type="component" value="Unassembled WGS sequence"/>
</dbReference>
<gene>
    <name evidence="2" type="ORF">Thini_0683</name>
</gene>
<dbReference type="AlphaFoldDB" id="A0A656HCY3"/>
<proteinExistence type="predicted"/>
<feature type="compositionally biased region" description="Polar residues" evidence="1">
    <location>
        <begin position="1"/>
        <end position="10"/>
    </location>
</feature>